<keyword evidence="3" id="KW-1185">Reference proteome</keyword>
<dbReference type="Proteomes" id="UP000198211">
    <property type="component" value="Unassembled WGS sequence"/>
</dbReference>
<feature type="compositionally biased region" description="Basic residues" evidence="1">
    <location>
        <begin position="145"/>
        <end position="159"/>
    </location>
</feature>
<sequence length="266" mass="29998">MLELRLVNPEPLTGWKFQASFTDTSVSSPKTIILDDLTVDDENCLLFDNAQPAQGPASSRYFNPFLYFTGLCRPSDLYGHVLRIIVTSIKPVTRIVINTAVQFTHSSDEPAAVQLVQSTRQHPETTAKNFLRATVGRSKSASSASRRRISKPRKKKTVKHSPSNNHEISTTSLAMDQCSPWVSSDQDELVNNTHSSVVEQVYTLHLEEPRSPSPAVTPRGGPTTDHRCRTSHQQPLPTIDKKKMELQRLRANMRVSHYKLLYSWLY</sequence>
<organism evidence="2 3">
    <name type="scientific">Phytophthora megakarya</name>
    <dbReference type="NCBI Taxonomy" id="4795"/>
    <lineage>
        <taxon>Eukaryota</taxon>
        <taxon>Sar</taxon>
        <taxon>Stramenopiles</taxon>
        <taxon>Oomycota</taxon>
        <taxon>Peronosporomycetes</taxon>
        <taxon>Peronosporales</taxon>
        <taxon>Peronosporaceae</taxon>
        <taxon>Phytophthora</taxon>
    </lineage>
</organism>
<evidence type="ECO:0000313" key="3">
    <source>
        <dbReference type="Proteomes" id="UP000198211"/>
    </source>
</evidence>
<proteinExistence type="predicted"/>
<feature type="region of interest" description="Disordered" evidence="1">
    <location>
        <begin position="207"/>
        <end position="234"/>
    </location>
</feature>
<comment type="caution">
    <text evidence="2">The sequence shown here is derived from an EMBL/GenBank/DDBJ whole genome shotgun (WGS) entry which is preliminary data.</text>
</comment>
<feature type="region of interest" description="Disordered" evidence="1">
    <location>
        <begin position="134"/>
        <end position="168"/>
    </location>
</feature>
<dbReference type="EMBL" id="NBNE01001907">
    <property type="protein sequence ID" value="OWZ12219.1"/>
    <property type="molecule type" value="Genomic_DNA"/>
</dbReference>
<evidence type="ECO:0000256" key="1">
    <source>
        <dbReference type="SAM" id="MobiDB-lite"/>
    </source>
</evidence>
<protein>
    <submittedName>
        <fullName evidence="2">Nuclear transcription factor Y subunit</fullName>
    </submittedName>
</protein>
<name>A0A225W4U3_9STRA</name>
<accession>A0A225W4U3</accession>
<evidence type="ECO:0000313" key="2">
    <source>
        <dbReference type="EMBL" id="OWZ12219.1"/>
    </source>
</evidence>
<reference evidence="3" key="1">
    <citation type="submission" date="2017-03" db="EMBL/GenBank/DDBJ databases">
        <title>Phytopthora megakarya and P. palmivora, two closely related causual agents of cacao black pod achieved similar genome size and gene model numbers by different mechanisms.</title>
        <authorList>
            <person name="Ali S."/>
            <person name="Shao J."/>
            <person name="Larry D.J."/>
            <person name="Kronmiller B."/>
            <person name="Shen D."/>
            <person name="Strem M.D."/>
            <person name="Melnick R.L."/>
            <person name="Guiltinan M.J."/>
            <person name="Tyler B.M."/>
            <person name="Meinhardt L.W."/>
            <person name="Bailey B.A."/>
        </authorList>
    </citation>
    <scope>NUCLEOTIDE SEQUENCE [LARGE SCALE GENOMIC DNA]</scope>
    <source>
        <strain evidence="3">zdho120</strain>
    </source>
</reference>
<dbReference type="OrthoDB" id="125613at2759"/>
<dbReference type="AlphaFoldDB" id="A0A225W4U3"/>
<gene>
    <name evidence="2" type="ORF">PHMEG_00014656</name>
</gene>